<accession>A0A0P0N182</accession>
<protein>
    <submittedName>
        <fullName evidence="1">Uncharacterized protein</fullName>
    </submittedName>
</protein>
<dbReference type="EMBL" id="CP013011">
    <property type="protein sequence ID" value="ALL00125.1"/>
    <property type="molecule type" value="Genomic_DNA"/>
</dbReference>
<reference evidence="1 2" key="1">
    <citation type="submission" date="2015-10" db="EMBL/GenBank/DDBJ databases">
        <title>Complete genome sequence of hyperthermophilic archaeon Pyrodictium delaneyi Su06.</title>
        <authorList>
            <person name="Jung J.-H."/>
            <person name="Lin J."/>
            <person name="Holden J.F."/>
            <person name="Park C.-S."/>
        </authorList>
    </citation>
    <scope>NUCLEOTIDE SEQUENCE [LARGE SCALE GENOMIC DNA]</scope>
    <source>
        <strain evidence="1 2">Su06</strain>
    </source>
</reference>
<gene>
    <name evidence="1" type="ORF">Pyrde_0075</name>
</gene>
<evidence type="ECO:0000313" key="1">
    <source>
        <dbReference type="EMBL" id="ALL00125.1"/>
    </source>
</evidence>
<proteinExistence type="predicted"/>
<dbReference type="Proteomes" id="UP000058613">
    <property type="component" value="Chromosome"/>
</dbReference>
<evidence type="ECO:0000313" key="2">
    <source>
        <dbReference type="Proteomes" id="UP000058613"/>
    </source>
</evidence>
<name>A0A0P0N182_9CREN</name>
<organism evidence="1 2">
    <name type="scientific">Pyrodictium delaneyi</name>
    <dbReference type="NCBI Taxonomy" id="1273541"/>
    <lineage>
        <taxon>Archaea</taxon>
        <taxon>Thermoproteota</taxon>
        <taxon>Thermoprotei</taxon>
        <taxon>Desulfurococcales</taxon>
        <taxon>Pyrodictiaceae</taxon>
        <taxon>Pyrodictium</taxon>
    </lineage>
</organism>
<dbReference type="KEGG" id="pdl:Pyrde_0075"/>
<dbReference type="RefSeq" id="WP_055407246.1">
    <property type="nucleotide sequence ID" value="NZ_CP013011.1"/>
</dbReference>
<dbReference type="GeneID" id="26098402"/>
<dbReference type="AlphaFoldDB" id="A0A0P0N182"/>
<sequence length="72" mass="8197">MVRFTYESLIDYVFTKMNKAMELLDEAMQALWCRGKSVDECLKGIDKAYSLIEDAKLELSEAISEILVVMVG</sequence>
<dbReference type="STRING" id="1273541.Pyrde_0075"/>